<reference evidence="2 3" key="1">
    <citation type="submission" date="2018-01" db="EMBL/GenBank/DDBJ databases">
        <title>Bacillus asahii Genome sequencing and assembly.</title>
        <authorList>
            <person name="Jiang H."/>
            <person name="Feng Y."/>
            <person name="Zhao F."/>
            <person name="Lin X."/>
        </authorList>
    </citation>
    <scope>NUCLEOTIDE SEQUENCE [LARGE SCALE GENOMIC DNA]</scope>
    <source>
        <strain evidence="2 3">OM18</strain>
    </source>
</reference>
<evidence type="ECO:0000313" key="2">
    <source>
        <dbReference type="EMBL" id="AZV43197.1"/>
    </source>
</evidence>
<organism evidence="2 3">
    <name type="scientific">Peribacillus asahii</name>
    <dbReference type="NCBI Taxonomy" id="228899"/>
    <lineage>
        <taxon>Bacteria</taxon>
        <taxon>Bacillati</taxon>
        <taxon>Bacillota</taxon>
        <taxon>Bacilli</taxon>
        <taxon>Bacillales</taxon>
        <taxon>Bacillaceae</taxon>
        <taxon>Peribacillus</taxon>
    </lineage>
</organism>
<accession>A0A3Q9RNG5</accession>
<name>A0A3Q9RNG5_9BACI</name>
<feature type="transmembrane region" description="Helical" evidence="1">
    <location>
        <begin position="6"/>
        <end position="26"/>
    </location>
</feature>
<keyword evidence="1" id="KW-1133">Transmembrane helix</keyword>
<dbReference type="RefSeq" id="WP_257467224.1">
    <property type="nucleotide sequence ID" value="NZ_CP026095.1"/>
</dbReference>
<dbReference type="KEGG" id="pasa:BAOM_2588"/>
<proteinExistence type="predicted"/>
<keyword evidence="1" id="KW-0472">Membrane</keyword>
<sequence length="41" mass="4677">MASIELFAWVLSSLLGISFIISLIVVSRKPRYIVNKELKKL</sequence>
<keyword evidence="1" id="KW-0812">Transmembrane</keyword>
<dbReference type="EMBL" id="CP026095">
    <property type="protein sequence ID" value="AZV43197.1"/>
    <property type="molecule type" value="Genomic_DNA"/>
</dbReference>
<dbReference type="AlphaFoldDB" id="A0A3Q9RNG5"/>
<dbReference type="Proteomes" id="UP000283095">
    <property type="component" value="Chromosome"/>
</dbReference>
<evidence type="ECO:0000256" key="1">
    <source>
        <dbReference type="SAM" id="Phobius"/>
    </source>
</evidence>
<protein>
    <submittedName>
        <fullName evidence="2">Uncharacterized protein</fullName>
    </submittedName>
</protein>
<evidence type="ECO:0000313" key="3">
    <source>
        <dbReference type="Proteomes" id="UP000283095"/>
    </source>
</evidence>
<gene>
    <name evidence="2" type="ORF">BAOM_2588</name>
</gene>